<feature type="transmembrane region" description="Helical" evidence="6">
    <location>
        <begin position="497"/>
        <end position="514"/>
    </location>
</feature>
<feature type="transmembrane region" description="Helical" evidence="6">
    <location>
        <begin position="407"/>
        <end position="429"/>
    </location>
</feature>
<evidence type="ECO:0000256" key="5">
    <source>
        <dbReference type="SAM" id="MobiDB-lite"/>
    </source>
</evidence>
<accession>K0T6E7</accession>
<gene>
    <name evidence="7" type="ORF">THAOC_13081</name>
</gene>
<reference evidence="7 8" key="1">
    <citation type="journal article" date="2012" name="Genome Biol.">
        <title>Genome and low-iron response of an oceanic diatom adapted to chronic iron limitation.</title>
        <authorList>
            <person name="Lommer M."/>
            <person name="Specht M."/>
            <person name="Roy A.S."/>
            <person name="Kraemer L."/>
            <person name="Andreson R."/>
            <person name="Gutowska M.A."/>
            <person name="Wolf J."/>
            <person name="Bergner S.V."/>
            <person name="Schilhabel M.B."/>
            <person name="Klostermeier U.C."/>
            <person name="Beiko R.G."/>
            <person name="Rosenstiel P."/>
            <person name="Hippler M."/>
            <person name="Laroche J."/>
        </authorList>
    </citation>
    <scope>NUCLEOTIDE SEQUENCE [LARGE SCALE GENOMIC DNA]</scope>
    <source>
        <strain evidence="7 8">CCMP1005</strain>
    </source>
</reference>
<evidence type="ECO:0000256" key="1">
    <source>
        <dbReference type="ARBA" id="ARBA00004141"/>
    </source>
</evidence>
<name>K0T6E7_THAOC</name>
<comment type="subcellular location">
    <subcellularLocation>
        <location evidence="1">Membrane</location>
        <topology evidence="1">Multi-pass membrane protein</topology>
    </subcellularLocation>
</comment>
<dbReference type="OrthoDB" id="186812at2759"/>
<feature type="region of interest" description="Disordered" evidence="5">
    <location>
        <begin position="1"/>
        <end position="28"/>
    </location>
</feature>
<dbReference type="eggNOG" id="KOG4243">
    <property type="taxonomic scope" value="Eukaryota"/>
</dbReference>
<evidence type="ECO:0000313" key="7">
    <source>
        <dbReference type="EMBL" id="EJK66017.1"/>
    </source>
</evidence>
<dbReference type="InterPro" id="IPR032675">
    <property type="entry name" value="LRR_dom_sf"/>
</dbReference>
<dbReference type="Proteomes" id="UP000266841">
    <property type="component" value="Unassembled WGS sequence"/>
</dbReference>
<sequence length="516" mass="56621">MDSRKRTLDDANASSSGGDNGVRRRRGNGEATFQTRLRSSAYSAHNVDHQSVVPLSMQVMRPFWLVCCANPDCDIQNPVGGTYNFEAEFFRGSQASRRQNHRHHPSSPVQLMPLNADSPNGAASGQGDALASQEDGGKERQVQVPVDVGRPGNNEAENSKADVPIEQILQEYRTACQIYGCSSRINPGVLTALRFGLPTLRVSGNFFDADCLALTEVLLHHCNGALRHITRLDFSVAAREGKSLHSGGGGGTNKRGIRSHGAYALSRLLTISHNIEEIYFTGNRIGPYGASRLNDRANPSSIFHAAASNPSVKTLLMRGCRIGERGALIFVREILDEGSRSGLTEVDLSTNRIGFRGCFEIEEALKRRDNDDLAIVLDGNMVLQEVMNCVTRSYTPFLMIALHHEPLWSLNLLLFIWASASGGILVEATCQKWKHKSKFSLAMYLTMGWCCMMCLPDLIAALPSKGIGLLVAGGLAYTGGVPFFIRNNNLDHSIWHLFVLAGSVFHWLCVYLYVAR</sequence>
<evidence type="ECO:0000256" key="3">
    <source>
        <dbReference type="ARBA" id="ARBA00022989"/>
    </source>
</evidence>
<keyword evidence="4 6" id="KW-0472">Membrane</keyword>
<dbReference type="PANTHER" id="PTHR20855:SF3">
    <property type="entry name" value="LD03007P"/>
    <property type="match status" value="1"/>
</dbReference>
<evidence type="ECO:0000313" key="8">
    <source>
        <dbReference type="Proteomes" id="UP000266841"/>
    </source>
</evidence>
<evidence type="ECO:0000256" key="2">
    <source>
        <dbReference type="ARBA" id="ARBA00022692"/>
    </source>
</evidence>
<dbReference type="EMBL" id="AGNL01015320">
    <property type="protein sequence ID" value="EJK66017.1"/>
    <property type="molecule type" value="Genomic_DNA"/>
</dbReference>
<feature type="region of interest" description="Disordered" evidence="5">
    <location>
        <begin position="94"/>
        <end position="140"/>
    </location>
</feature>
<feature type="transmembrane region" description="Helical" evidence="6">
    <location>
        <begin position="441"/>
        <end position="461"/>
    </location>
</feature>
<keyword evidence="8" id="KW-1185">Reference proteome</keyword>
<keyword evidence="2 6" id="KW-0812">Transmembrane</keyword>
<proteinExistence type="predicted"/>
<dbReference type="AlphaFoldDB" id="K0T6E7"/>
<dbReference type="OMA" id="QANENIC"/>
<dbReference type="SUPFAM" id="SSF52047">
    <property type="entry name" value="RNI-like"/>
    <property type="match status" value="1"/>
</dbReference>
<dbReference type="GO" id="GO:0016020">
    <property type="term" value="C:membrane"/>
    <property type="evidence" value="ECO:0007669"/>
    <property type="project" value="UniProtKB-SubCell"/>
</dbReference>
<dbReference type="Gene3D" id="3.80.10.10">
    <property type="entry name" value="Ribonuclease Inhibitor"/>
    <property type="match status" value="1"/>
</dbReference>
<dbReference type="PANTHER" id="PTHR20855">
    <property type="entry name" value="ADIPOR/PROGESTIN RECEPTOR-RELATED"/>
    <property type="match status" value="1"/>
</dbReference>
<dbReference type="InterPro" id="IPR004254">
    <property type="entry name" value="AdipoR/HlyIII-related"/>
</dbReference>
<evidence type="ECO:0000256" key="4">
    <source>
        <dbReference type="ARBA" id="ARBA00023136"/>
    </source>
</evidence>
<organism evidence="7 8">
    <name type="scientific">Thalassiosira oceanica</name>
    <name type="common">Marine diatom</name>
    <dbReference type="NCBI Taxonomy" id="159749"/>
    <lineage>
        <taxon>Eukaryota</taxon>
        <taxon>Sar</taxon>
        <taxon>Stramenopiles</taxon>
        <taxon>Ochrophyta</taxon>
        <taxon>Bacillariophyta</taxon>
        <taxon>Coscinodiscophyceae</taxon>
        <taxon>Thalassiosirophycidae</taxon>
        <taxon>Thalassiosirales</taxon>
        <taxon>Thalassiosiraceae</taxon>
        <taxon>Thalassiosira</taxon>
    </lineage>
</organism>
<evidence type="ECO:0000256" key="6">
    <source>
        <dbReference type="SAM" id="Phobius"/>
    </source>
</evidence>
<dbReference type="Pfam" id="PF03006">
    <property type="entry name" value="HlyIII"/>
    <property type="match status" value="1"/>
</dbReference>
<feature type="transmembrane region" description="Helical" evidence="6">
    <location>
        <begin position="467"/>
        <end position="485"/>
    </location>
</feature>
<comment type="caution">
    <text evidence="7">The sequence shown here is derived from an EMBL/GenBank/DDBJ whole genome shotgun (WGS) entry which is preliminary data.</text>
</comment>
<keyword evidence="3 6" id="KW-1133">Transmembrane helix</keyword>
<protein>
    <submittedName>
        <fullName evidence="7">Uncharacterized protein</fullName>
    </submittedName>
</protein>